<dbReference type="AlphaFoldDB" id="A0A3A3F6U6"/>
<evidence type="ECO:0000256" key="2">
    <source>
        <dbReference type="ARBA" id="ARBA00022801"/>
    </source>
</evidence>
<dbReference type="Gene3D" id="3.40.50.1820">
    <property type="entry name" value="alpha/beta hydrolase"/>
    <property type="match status" value="1"/>
</dbReference>
<dbReference type="GO" id="GO:0016788">
    <property type="term" value="F:hydrolase activity, acting on ester bonds"/>
    <property type="evidence" value="ECO:0007669"/>
    <property type="project" value="TreeGrafter"/>
</dbReference>
<dbReference type="EMBL" id="QYSE01000001">
    <property type="protein sequence ID" value="RJF37172.1"/>
    <property type="molecule type" value="Genomic_DNA"/>
</dbReference>
<dbReference type="InterPro" id="IPR029058">
    <property type="entry name" value="AB_hydrolase_fold"/>
</dbReference>
<reference evidence="4 5" key="1">
    <citation type="submission" date="2018-09" db="EMBL/GenBank/DDBJ databases">
        <title>Identification of marine bacteria producing industrial enzymes.</title>
        <authorList>
            <person name="Cheng T.H."/>
            <person name="Saidin J."/>
            <person name="Muhd D.D."/>
            <person name="Isa M.N.M."/>
            <person name="Bakar M.F.A."/>
            <person name="Ismail N."/>
        </authorList>
    </citation>
    <scope>NUCLEOTIDE SEQUENCE [LARGE SCALE GENOMIC DNA]</scope>
    <source>
        <strain evidence="4 5">MNAD 1.6</strain>
    </source>
</reference>
<gene>
    <name evidence="4" type="ORF">D4741_03545</name>
</gene>
<dbReference type="InterPro" id="IPR000801">
    <property type="entry name" value="Esterase-like"/>
</dbReference>
<sequence length="276" mass="30607">MPYILLVFVISVLGVSSVSHAEPFTLPRTNTVLLKDKQTENEYPITIKLPRSYQKQNQKRYPVVYLLDANYSLPIASGASRFMMNSGAIEEVIIVAVGYQNGVSGLNSRIYDYTPFEDSSWQRKTGGASQYLNYLKHTVVPYIKAHYRTNQKSTLVGNSLGGLFAAFTLFTEPSLFSNYIIGSPSVWFKENSILAMAVKPAANTTKVYIAVGELEESEGEKMVSGARQLADKVNKQSGALVTTNLFVIPQARHATAFPTTITQALDWIYQVNTNPQ</sequence>
<keyword evidence="2 4" id="KW-0378">Hydrolase</keyword>
<evidence type="ECO:0000313" key="5">
    <source>
        <dbReference type="Proteomes" id="UP000265938"/>
    </source>
</evidence>
<dbReference type="Proteomes" id="UP000265938">
    <property type="component" value="Unassembled WGS sequence"/>
</dbReference>
<dbReference type="InterPro" id="IPR052558">
    <property type="entry name" value="Siderophore_Hydrolase_D"/>
</dbReference>
<evidence type="ECO:0000256" key="1">
    <source>
        <dbReference type="ARBA" id="ARBA00005622"/>
    </source>
</evidence>
<dbReference type="SUPFAM" id="SSF53474">
    <property type="entry name" value="alpha/beta-Hydrolases"/>
    <property type="match status" value="1"/>
</dbReference>
<dbReference type="PANTHER" id="PTHR40841">
    <property type="entry name" value="SIDEROPHORE TRIACETYLFUSARININE C ESTERASE"/>
    <property type="match status" value="1"/>
</dbReference>
<dbReference type="Pfam" id="PF00756">
    <property type="entry name" value="Esterase"/>
    <property type="match status" value="1"/>
</dbReference>
<name>A0A3A3F6U6_9GAMM</name>
<organism evidence="4 5">
    <name type="scientific">Pseudoalteromonas gelatinilytica</name>
    <dbReference type="NCBI Taxonomy" id="1703256"/>
    <lineage>
        <taxon>Bacteria</taxon>
        <taxon>Pseudomonadati</taxon>
        <taxon>Pseudomonadota</taxon>
        <taxon>Gammaproteobacteria</taxon>
        <taxon>Alteromonadales</taxon>
        <taxon>Pseudoalteromonadaceae</taxon>
        <taxon>Pseudoalteromonas</taxon>
    </lineage>
</organism>
<accession>A0A3A3F6U6</accession>
<comment type="similarity">
    <text evidence="1">Belongs to the esterase D family.</text>
</comment>
<evidence type="ECO:0000313" key="4">
    <source>
        <dbReference type="EMBL" id="RJF37172.1"/>
    </source>
</evidence>
<comment type="caution">
    <text evidence="4">The sequence shown here is derived from an EMBL/GenBank/DDBJ whole genome shotgun (WGS) entry which is preliminary data.</text>
</comment>
<feature type="signal peptide" evidence="3">
    <location>
        <begin position="1"/>
        <end position="21"/>
    </location>
</feature>
<keyword evidence="3" id="KW-0732">Signal</keyword>
<dbReference type="RefSeq" id="WP_119852032.1">
    <property type="nucleotide sequence ID" value="NZ_QYSE01000001.1"/>
</dbReference>
<proteinExistence type="inferred from homology"/>
<dbReference type="PANTHER" id="PTHR40841:SF2">
    <property type="entry name" value="SIDEROPHORE-DEGRADING ESTERASE (EUROFUNG)"/>
    <property type="match status" value="1"/>
</dbReference>
<evidence type="ECO:0000256" key="3">
    <source>
        <dbReference type="SAM" id="SignalP"/>
    </source>
</evidence>
<feature type="chain" id="PRO_5017252613" evidence="3">
    <location>
        <begin position="22"/>
        <end position="276"/>
    </location>
</feature>
<protein>
    <submittedName>
        <fullName evidence="4">Alpha/beta hydrolase</fullName>
    </submittedName>
</protein>